<protein>
    <submittedName>
        <fullName evidence="1">Uncharacterized protein</fullName>
    </submittedName>
</protein>
<dbReference type="Proteomes" id="UP000828048">
    <property type="component" value="Chromosome 1"/>
</dbReference>
<accession>A0ACB7XT52</accession>
<gene>
    <name evidence="1" type="ORF">Vadar_022979</name>
</gene>
<comment type="caution">
    <text evidence="1">The sequence shown here is derived from an EMBL/GenBank/DDBJ whole genome shotgun (WGS) entry which is preliminary data.</text>
</comment>
<organism evidence="1 2">
    <name type="scientific">Vaccinium darrowii</name>
    <dbReference type="NCBI Taxonomy" id="229202"/>
    <lineage>
        <taxon>Eukaryota</taxon>
        <taxon>Viridiplantae</taxon>
        <taxon>Streptophyta</taxon>
        <taxon>Embryophyta</taxon>
        <taxon>Tracheophyta</taxon>
        <taxon>Spermatophyta</taxon>
        <taxon>Magnoliopsida</taxon>
        <taxon>eudicotyledons</taxon>
        <taxon>Gunneridae</taxon>
        <taxon>Pentapetalae</taxon>
        <taxon>asterids</taxon>
        <taxon>Ericales</taxon>
        <taxon>Ericaceae</taxon>
        <taxon>Vaccinioideae</taxon>
        <taxon>Vaccinieae</taxon>
        <taxon>Vaccinium</taxon>
    </lineage>
</organism>
<proteinExistence type="predicted"/>
<evidence type="ECO:0000313" key="1">
    <source>
        <dbReference type="EMBL" id="KAH7843968.1"/>
    </source>
</evidence>
<name>A0ACB7XT52_9ERIC</name>
<reference evidence="1 2" key="1">
    <citation type="journal article" date="2021" name="Hortic Res">
        <title>High-quality reference genome and annotation aids understanding of berry development for evergreen blueberry (Vaccinium darrowii).</title>
        <authorList>
            <person name="Yu J."/>
            <person name="Hulse-Kemp A.M."/>
            <person name="Babiker E."/>
            <person name="Staton M."/>
        </authorList>
    </citation>
    <scope>NUCLEOTIDE SEQUENCE [LARGE SCALE GENOMIC DNA]</scope>
    <source>
        <strain evidence="2">cv. NJ 8807/NJ 8810</strain>
        <tissue evidence="1">Young leaf</tissue>
    </source>
</reference>
<keyword evidence="2" id="KW-1185">Reference proteome</keyword>
<evidence type="ECO:0000313" key="2">
    <source>
        <dbReference type="Proteomes" id="UP000828048"/>
    </source>
</evidence>
<dbReference type="EMBL" id="CM037151">
    <property type="protein sequence ID" value="KAH7843968.1"/>
    <property type="molecule type" value="Genomic_DNA"/>
</dbReference>
<sequence>MVVSFSALMRPWLDDLDGLDWLHFRGHRLTSLRYIRDVSIRPELLRAATQFWDPEVHVFRFGLHELCPTVEEFFAYLGGFDLAEPIVPLYGVGFAPVLSSKLGISNNAAKSLIRGGFLNIPRLIEGFRSDNFALCLCLLAAFLFVQSDGQASSSLVGVAMQIEERKDVAPMVLAETLMGLDGVHAGRTDVFEGSPLLLQLWLCDKANLLEPVPRNQVHETQGFVIRNFREVFDDVGGWTRVLSQLTEEVISWRLTWIDLPDMAISNMGRQRVILAGLTRWTFYVPKRILRQLGARQVLPPAGPEDFVMPNFNVATFRAYQSNWRERTTIPRDLYPSVLLPTRYKRWLTRDIEARDNGN</sequence>